<accession>A0ABD3RBN4</accession>
<comment type="caution">
    <text evidence="3">The sequence shown here is derived from an EMBL/GenBank/DDBJ whole genome shotgun (WGS) entry which is preliminary data.</text>
</comment>
<dbReference type="EMBL" id="JALLPB020000469">
    <property type="protein sequence ID" value="KAL3808791.1"/>
    <property type="molecule type" value="Genomic_DNA"/>
</dbReference>
<protein>
    <recommendedName>
        <fullName evidence="2">KOW domain-containing protein</fullName>
    </recommendedName>
</protein>
<evidence type="ECO:0000259" key="2">
    <source>
        <dbReference type="SMART" id="SM00739"/>
    </source>
</evidence>
<name>A0ABD3RBN4_9STRA</name>
<evidence type="ECO:0000313" key="3">
    <source>
        <dbReference type="EMBL" id="KAL3808791.1"/>
    </source>
</evidence>
<gene>
    <name evidence="3" type="ORF">ACHAXA_011175</name>
</gene>
<evidence type="ECO:0000256" key="1">
    <source>
        <dbReference type="SAM" id="MobiDB-lite"/>
    </source>
</evidence>
<dbReference type="SMART" id="SM00739">
    <property type="entry name" value="KOW"/>
    <property type="match status" value="2"/>
</dbReference>
<proteinExistence type="predicted"/>
<feature type="domain" description="KOW" evidence="2">
    <location>
        <begin position="178"/>
        <end position="205"/>
    </location>
</feature>
<feature type="region of interest" description="Disordered" evidence="1">
    <location>
        <begin position="422"/>
        <end position="482"/>
    </location>
</feature>
<keyword evidence="4" id="KW-1185">Reference proteome</keyword>
<dbReference type="Proteomes" id="UP001530377">
    <property type="component" value="Unassembled WGS sequence"/>
</dbReference>
<dbReference type="InterPro" id="IPR005824">
    <property type="entry name" value="KOW"/>
</dbReference>
<organism evidence="3 4">
    <name type="scientific">Cyclostephanos tholiformis</name>
    <dbReference type="NCBI Taxonomy" id="382380"/>
    <lineage>
        <taxon>Eukaryota</taxon>
        <taxon>Sar</taxon>
        <taxon>Stramenopiles</taxon>
        <taxon>Ochrophyta</taxon>
        <taxon>Bacillariophyta</taxon>
        <taxon>Coscinodiscophyceae</taxon>
        <taxon>Thalassiosirophycidae</taxon>
        <taxon>Stephanodiscales</taxon>
        <taxon>Stephanodiscaceae</taxon>
        <taxon>Cyclostephanos</taxon>
    </lineage>
</organism>
<reference evidence="3 4" key="1">
    <citation type="submission" date="2024-10" db="EMBL/GenBank/DDBJ databases">
        <title>Updated reference genomes for cyclostephanoid diatoms.</title>
        <authorList>
            <person name="Roberts W.R."/>
            <person name="Alverson A.J."/>
        </authorList>
    </citation>
    <scope>NUCLEOTIDE SEQUENCE [LARGE SCALE GENOMIC DNA]</scope>
    <source>
        <strain evidence="3 4">AJA228-03</strain>
    </source>
</reference>
<dbReference type="AlphaFoldDB" id="A0ABD3RBN4"/>
<evidence type="ECO:0000313" key="4">
    <source>
        <dbReference type="Proteomes" id="UP001530377"/>
    </source>
</evidence>
<sequence length="664" mass="73061">MPLAGSKLVENHHIGVTVRLREENRVGTAMASTTTNATASTNNDDENSSRNLLGATIKIKRGKFAGMIGKIVECIEAGTLAEKNVFKGKWYITDNLKISNAFQEHAFDVLVNAGGDRMKKIDAVGDGGSGDSAVKDNIFFGAVKRTAKNSSTDKEEVRGDVHDKQLKQVPMSDTLHERSLVGATISINKGKYKGFTGVVLEKMCVRRIQVDTVPVPLVLEDVQVLQYADTYTSTSSKDDGHRDSDGDNHLQQKLMGAKVRCISNEYFGTLGTIIQVLNLGNWYITDNPKIATALRASMFDVVKYADAPIICIDGNDGEEDEKFEIRGKEIVADATVVKPSRGNPVNNDKYVGLTMDEQQHLPDSINEESIHHLRIRDEEKKSQHQRALALIGEVNEKPNYVAINQTEPGPRSFQENLQPAENDLSRAPVLTEKKCSQGPTDDNNGKLKDDRDRDYDFAKSLVYEDRSNERSDAQTRVDDRESLTAKTNRMEVCSAKLPTIESIELAARLSAFDHVLFLGNGSDTGDGGSLNTMKASNDFAEINQVEGSSTVCKNHIDGEASTKCASVVAPAVVANGGHPRATQTKNNDMLATFINNLIQRNLKSHNFPTVKVIPGMEILVEEKQQPLRIVPLEEQIVRLVPGSLEESSELSKRLSAFDDYLLFL</sequence>
<feature type="domain" description="KOW" evidence="2">
    <location>
        <begin position="50"/>
        <end position="77"/>
    </location>
</feature>
<feature type="compositionally biased region" description="Basic and acidic residues" evidence="1">
    <location>
        <begin position="443"/>
        <end position="482"/>
    </location>
</feature>